<evidence type="ECO:0000256" key="3">
    <source>
        <dbReference type="ARBA" id="ARBA00005962"/>
    </source>
</evidence>
<name>A0A8I6TGU1_CIMLE</name>
<dbReference type="PIRSF" id="PIRSF006241">
    <property type="entry name" value="HyI"/>
    <property type="match status" value="1"/>
</dbReference>
<dbReference type="InterPro" id="IPR013022">
    <property type="entry name" value="Xyl_isomerase-like_TIM-brl"/>
</dbReference>
<organism evidence="10 11">
    <name type="scientific">Cimex lectularius</name>
    <name type="common">Bed bug</name>
    <name type="synonym">Acanthia lectularia</name>
    <dbReference type="NCBI Taxonomy" id="79782"/>
    <lineage>
        <taxon>Eukaryota</taxon>
        <taxon>Metazoa</taxon>
        <taxon>Ecdysozoa</taxon>
        <taxon>Arthropoda</taxon>
        <taxon>Hexapoda</taxon>
        <taxon>Insecta</taxon>
        <taxon>Pterygota</taxon>
        <taxon>Neoptera</taxon>
        <taxon>Paraneoptera</taxon>
        <taxon>Hemiptera</taxon>
        <taxon>Heteroptera</taxon>
        <taxon>Panheteroptera</taxon>
        <taxon>Cimicomorpha</taxon>
        <taxon>Cimicidae</taxon>
        <taxon>Cimex</taxon>
    </lineage>
</organism>
<dbReference type="GeneID" id="106670886"/>
<dbReference type="EC" id="5.3.1.22" evidence="4 7"/>
<dbReference type="PANTHER" id="PTHR43489">
    <property type="entry name" value="ISOMERASE"/>
    <property type="match status" value="1"/>
</dbReference>
<dbReference type="FunFam" id="3.20.20.150:FF:000007">
    <property type="entry name" value="Hydroxypyruvate isomerase"/>
    <property type="match status" value="1"/>
</dbReference>
<protein>
    <recommendedName>
        <fullName evidence="5 7">Putative hydroxypyruvate isomerase</fullName>
        <ecNumber evidence="4 7">5.3.1.22</ecNumber>
    </recommendedName>
</protein>
<feature type="active site" description="Proton donor/acceptor" evidence="8">
    <location>
        <position position="240"/>
    </location>
</feature>
<dbReference type="EnsemblMetazoa" id="XM_014401550.2">
    <property type="protein sequence ID" value="XP_014257036.1"/>
    <property type="gene ID" value="LOC106670886"/>
</dbReference>
<reference evidence="10" key="1">
    <citation type="submission" date="2022-01" db="UniProtKB">
        <authorList>
            <consortium name="EnsemblMetazoa"/>
        </authorList>
    </citation>
    <scope>IDENTIFICATION</scope>
</reference>
<evidence type="ECO:0000256" key="1">
    <source>
        <dbReference type="ARBA" id="ARBA00000476"/>
    </source>
</evidence>
<comment type="catalytic activity">
    <reaction evidence="1 7">
        <text>3-hydroxypyruvate = 2-hydroxy-3-oxopropanoate</text>
        <dbReference type="Rhea" id="RHEA:11952"/>
        <dbReference type="ChEBI" id="CHEBI:17180"/>
        <dbReference type="ChEBI" id="CHEBI:57978"/>
        <dbReference type="EC" id="5.3.1.22"/>
    </reaction>
</comment>
<dbReference type="InterPro" id="IPR050417">
    <property type="entry name" value="Sugar_Epim/Isomerase"/>
</dbReference>
<evidence type="ECO:0000256" key="8">
    <source>
        <dbReference type="PIRSR" id="PIRSR006241-50"/>
    </source>
</evidence>
<evidence type="ECO:0000259" key="9">
    <source>
        <dbReference type="Pfam" id="PF01261"/>
    </source>
</evidence>
<dbReference type="Pfam" id="PF01261">
    <property type="entry name" value="AP_endonuc_2"/>
    <property type="match status" value="1"/>
</dbReference>
<keyword evidence="6 7" id="KW-0413">Isomerase</keyword>
<sequence>MKLKFCANLSFMYQEAAVLVERYRLAGRAGFRGVECASPYDSDLDELVRVKEELGLEQVLINVPTGDPNKGELGFAALPGREDAFDKSLNKAISYAKRLGCRRIHVMSGVVKRDPDTLKTFEANLIKAAAVLKSNEMVGLIEPINKYSLPGYFLNDYGTACEVVRRVDSPHLRLQLDVFHMQTITGNLTRNIEEMLPLVGHIQVAQVPNRNEPDTPGEVDYAYLFDLLTQLSYSGWIGLEYKPRSGTDCGLRWIKEFGYIL</sequence>
<dbReference type="PANTHER" id="PTHR43489:SF6">
    <property type="entry name" value="HYDROXYPYRUVATE ISOMERASE-RELATED"/>
    <property type="match status" value="1"/>
</dbReference>
<keyword evidence="11" id="KW-1185">Reference proteome</keyword>
<dbReference type="Gene3D" id="3.20.20.150">
    <property type="entry name" value="Divalent-metal-dependent TIM barrel enzymes"/>
    <property type="match status" value="1"/>
</dbReference>
<evidence type="ECO:0000256" key="7">
    <source>
        <dbReference type="PIRNR" id="PIRNR006241"/>
    </source>
</evidence>
<dbReference type="AlphaFoldDB" id="A0A8I6TGU1"/>
<comment type="function">
    <text evidence="2 7">Catalyzes the reversible isomerization between hydroxypyruvate and 2-hydroxy-3-oxopropanoate (also termed tartronate semialdehyde).</text>
</comment>
<dbReference type="CTD" id="2695"/>
<evidence type="ECO:0000256" key="6">
    <source>
        <dbReference type="ARBA" id="ARBA00023235"/>
    </source>
</evidence>
<feature type="domain" description="Xylose isomerase-like TIM barrel" evidence="9">
    <location>
        <begin position="25"/>
        <end position="256"/>
    </location>
</feature>
<evidence type="ECO:0000313" key="10">
    <source>
        <dbReference type="EnsemblMetazoa" id="XP_014257036.1"/>
    </source>
</evidence>
<dbReference type="InterPro" id="IPR036237">
    <property type="entry name" value="Xyl_isomerase-like_sf"/>
</dbReference>
<dbReference type="Proteomes" id="UP000494040">
    <property type="component" value="Unassembled WGS sequence"/>
</dbReference>
<dbReference type="GO" id="GO:0008903">
    <property type="term" value="F:hydroxypyruvate isomerase activity"/>
    <property type="evidence" value="ECO:0007669"/>
    <property type="project" value="UniProtKB-EC"/>
</dbReference>
<evidence type="ECO:0000256" key="2">
    <source>
        <dbReference type="ARBA" id="ARBA00002968"/>
    </source>
</evidence>
<evidence type="ECO:0000313" key="11">
    <source>
        <dbReference type="Proteomes" id="UP000494040"/>
    </source>
</evidence>
<dbReference type="KEGG" id="clec:106670886"/>
<dbReference type="OrthoDB" id="4214675at2759"/>
<dbReference type="InterPro" id="IPR026040">
    <property type="entry name" value="HyI-like"/>
</dbReference>
<proteinExistence type="inferred from homology"/>
<evidence type="ECO:0000256" key="4">
    <source>
        <dbReference type="ARBA" id="ARBA00012570"/>
    </source>
</evidence>
<dbReference type="RefSeq" id="XP_014257036.1">
    <property type="nucleotide sequence ID" value="XM_014401550.2"/>
</dbReference>
<dbReference type="OMA" id="CEYRPRA"/>
<comment type="similarity">
    <text evidence="3 7">Belongs to the hyi family.</text>
</comment>
<dbReference type="GO" id="GO:0046487">
    <property type="term" value="P:glyoxylate metabolic process"/>
    <property type="evidence" value="ECO:0007669"/>
    <property type="project" value="TreeGrafter"/>
</dbReference>
<evidence type="ECO:0000256" key="5">
    <source>
        <dbReference type="ARBA" id="ARBA00017985"/>
    </source>
</evidence>
<feature type="active site" description="Proton donor/acceptor" evidence="8">
    <location>
        <position position="142"/>
    </location>
</feature>
<accession>A0A8I6TGU1</accession>
<dbReference type="SUPFAM" id="SSF51658">
    <property type="entry name" value="Xylose isomerase-like"/>
    <property type="match status" value="1"/>
</dbReference>